<evidence type="ECO:0000313" key="2">
    <source>
        <dbReference type="EMBL" id="GES86062.1"/>
    </source>
</evidence>
<dbReference type="Proteomes" id="UP000615446">
    <property type="component" value="Unassembled WGS sequence"/>
</dbReference>
<keyword evidence="2" id="KW-0378">Hydrolase</keyword>
<dbReference type="GO" id="GO:0016887">
    <property type="term" value="F:ATP hydrolysis activity"/>
    <property type="evidence" value="ECO:0007669"/>
    <property type="project" value="InterPro"/>
</dbReference>
<dbReference type="Pfam" id="PF00004">
    <property type="entry name" value="AAA"/>
    <property type="match status" value="1"/>
</dbReference>
<evidence type="ECO:0000313" key="3">
    <source>
        <dbReference type="Proteomes" id="UP000615446"/>
    </source>
</evidence>
<organism evidence="2 3">
    <name type="scientific">Rhizophagus clarus</name>
    <dbReference type="NCBI Taxonomy" id="94130"/>
    <lineage>
        <taxon>Eukaryota</taxon>
        <taxon>Fungi</taxon>
        <taxon>Fungi incertae sedis</taxon>
        <taxon>Mucoromycota</taxon>
        <taxon>Glomeromycotina</taxon>
        <taxon>Glomeromycetes</taxon>
        <taxon>Glomerales</taxon>
        <taxon>Glomeraceae</taxon>
        <taxon>Rhizophagus</taxon>
    </lineage>
</organism>
<dbReference type="OrthoDB" id="10042665at2759"/>
<dbReference type="CDD" id="cd19481">
    <property type="entry name" value="RecA-like_protease"/>
    <property type="match status" value="1"/>
</dbReference>
<accession>A0A8H3QNX6</accession>
<dbReference type="Pfam" id="PF22942">
    <property type="entry name" value="DUF7025"/>
    <property type="match status" value="1"/>
</dbReference>
<dbReference type="PANTHER" id="PTHR46411:SF3">
    <property type="entry name" value="AAA+ ATPASE DOMAIN-CONTAINING PROTEIN"/>
    <property type="match status" value="1"/>
</dbReference>
<dbReference type="GO" id="GO:0005524">
    <property type="term" value="F:ATP binding"/>
    <property type="evidence" value="ECO:0007669"/>
    <property type="project" value="InterPro"/>
</dbReference>
<dbReference type="InterPro" id="IPR027417">
    <property type="entry name" value="P-loop_NTPase"/>
</dbReference>
<dbReference type="AlphaFoldDB" id="A0A8H3QNX6"/>
<reference evidence="2" key="1">
    <citation type="submission" date="2019-10" db="EMBL/GenBank/DDBJ databases">
        <title>Conservation and host-specific expression of non-tandemly repeated heterogenous ribosome RNA gene in arbuscular mycorrhizal fungi.</title>
        <authorList>
            <person name="Maeda T."/>
            <person name="Kobayashi Y."/>
            <person name="Nakagawa T."/>
            <person name="Ezawa T."/>
            <person name="Yamaguchi K."/>
            <person name="Bino T."/>
            <person name="Nishimoto Y."/>
            <person name="Shigenobu S."/>
            <person name="Kawaguchi M."/>
        </authorList>
    </citation>
    <scope>NUCLEOTIDE SEQUENCE</scope>
    <source>
        <strain evidence="2">HR1</strain>
    </source>
</reference>
<protein>
    <submittedName>
        <fullName evidence="2">P-loop containing nucleoside triphosphate hydrolase protein</fullName>
    </submittedName>
</protein>
<dbReference type="InterPro" id="IPR003593">
    <property type="entry name" value="AAA+_ATPase"/>
</dbReference>
<dbReference type="PANTHER" id="PTHR46411">
    <property type="entry name" value="FAMILY ATPASE, PUTATIVE-RELATED"/>
    <property type="match status" value="1"/>
</dbReference>
<comment type="caution">
    <text evidence="2">The sequence shown here is derived from an EMBL/GenBank/DDBJ whole genome shotgun (WGS) entry which is preliminary data.</text>
</comment>
<dbReference type="Gene3D" id="3.40.50.300">
    <property type="entry name" value="P-loop containing nucleotide triphosphate hydrolases"/>
    <property type="match status" value="1"/>
</dbReference>
<evidence type="ECO:0000259" key="1">
    <source>
        <dbReference type="SMART" id="SM00382"/>
    </source>
</evidence>
<sequence length="520" mass="60932">MSSNYYSVEVINDIEYIRFLDHDLILTLQNYFPHENLFRNALPAKNLLSILNSFRKDYGSYFPDLINWIEEQYEDEIMLIEIMTENGFIEFDNLTLLFPKGQYVRTNSHETIIGAKVIRSYYDNEIFVIIVEVICSDGCSFIHLICDHAFELWIGLRKIDKLPIIPLLKEDKFYNKLVERGKKFIKYAIGHHFFQHSSKSSKGRVMVDASRYKGKLINLEYDDDEDYIKEMKKMDYVEEEELFMCAPQLPVYSFVWKDWYLIDVEHLSEISFDDEAFDKLVLDQTRKSLIESLVKVEYSKTDIINNKDDGCTFLLHGPPGVGKTLTAEAISEKLHRPLYSISVGELGTNAKDLEGKLREIFDLAYAWNAIILIDEVDIFLERRNVLEVDRNALVCVFLRLLDYHQGIVFLTTNRVNCFDDAFKSRISISLEYKELDVKARETLWSTFLEFSDYEPNNVNIKKLSDIHLNGREIKDAVKLAKALNKEKNEEHYLKEIKGSLEFMTKTTNKIRRKSDSERNL</sequence>
<dbReference type="SMART" id="SM00382">
    <property type="entry name" value="AAA"/>
    <property type="match status" value="1"/>
</dbReference>
<feature type="domain" description="AAA+ ATPase" evidence="1">
    <location>
        <begin position="309"/>
        <end position="436"/>
    </location>
</feature>
<dbReference type="InterPro" id="IPR054289">
    <property type="entry name" value="DUF7025"/>
</dbReference>
<gene>
    <name evidence="2" type="ORF">RCL2_001313500</name>
</gene>
<proteinExistence type="predicted"/>
<dbReference type="EMBL" id="BLAL01000160">
    <property type="protein sequence ID" value="GES86062.1"/>
    <property type="molecule type" value="Genomic_DNA"/>
</dbReference>
<dbReference type="InterPro" id="IPR003959">
    <property type="entry name" value="ATPase_AAA_core"/>
</dbReference>
<name>A0A8H3QNX6_9GLOM</name>
<dbReference type="SUPFAM" id="SSF52540">
    <property type="entry name" value="P-loop containing nucleoside triphosphate hydrolases"/>
    <property type="match status" value="1"/>
</dbReference>